<evidence type="ECO:0000313" key="6">
    <source>
        <dbReference type="EMBL" id="WZN66497.1"/>
    </source>
</evidence>
<dbReference type="PROSITE" id="PS50096">
    <property type="entry name" value="IQ"/>
    <property type="match status" value="1"/>
</dbReference>
<name>A0AAX4PKP8_9CHLO</name>
<evidence type="ECO:0000256" key="4">
    <source>
        <dbReference type="SAM" id="Coils"/>
    </source>
</evidence>
<dbReference type="InterPro" id="IPR036770">
    <property type="entry name" value="Ankyrin_rpt-contain_sf"/>
</dbReference>
<feature type="region of interest" description="Disordered" evidence="5">
    <location>
        <begin position="1"/>
        <end position="111"/>
    </location>
</feature>
<feature type="coiled-coil region" evidence="4">
    <location>
        <begin position="128"/>
        <end position="193"/>
    </location>
</feature>
<feature type="coiled-coil region" evidence="4">
    <location>
        <begin position="334"/>
        <end position="444"/>
    </location>
</feature>
<reference evidence="6 7" key="1">
    <citation type="submission" date="2024-03" db="EMBL/GenBank/DDBJ databases">
        <title>Complete genome sequence of the green alga Chloropicon roscoffensis RCC1871.</title>
        <authorList>
            <person name="Lemieux C."/>
            <person name="Pombert J.-F."/>
            <person name="Otis C."/>
            <person name="Turmel M."/>
        </authorList>
    </citation>
    <scope>NUCLEOTIDE SEQUENCE [LARGE SCALE GENOMIC DNA]</scope>
    <source>
        <strain evidence="6 7">RCC1871</strain>
    </source>
</reference>
<keyword evidence="1" id="KW-0677">Repeat</keyword>
<gene>
    <name evidence="6" type="ORF">HKI87_15g80640</name>
</gene>
<keyword evidence="2 3" id="KW-0040">ANK repeat</keyword>
<evidence type="ECO:0000256" key="5">
    <source>
        <dbReference type="SAM" id="MobiDB-lite"/>
    </source>
</evidence>
<dbReference type="Gene3D" id="1.25.40.20">
    <property type="entry name" value="Ankyrin repeat-containing domain"/>
    <property type="match status" value="1"/>
</dbReference>
<feature type="compositionally biased region" description="Basic residues" evidence="5">
    <location>
        <begin position="83"/>
        <end position="99"/>
    </location>
</feature>
<dbReference type="PANTHER" id="PTHR24171">
    <property type="entry name" value="ANKYRIN REPEAT DOMAIN-CONTAINING PROTEIN 39-RELATED"/>
    <property type="match status" value="1"/>
</dbReference>
<feature type="repeat" description="ANK" evidence="3">
    <location>
        <begin position="224"/>
        <end position="256"/>
    </location>
</feature>
<dbReference type="CDD" id="cd23767">
    <property type="entry name" value="IQCD"/>
    <property type="match status" value="1"/>
</dbReference>
<evidence type="ECO:0000256" key="1">
    <source>
        <dbReference type="ARBA" id="ARBA00022737"/>
    </source>
</evidence>
<dbReference type="SUPFAM" id="SSF48403">
    <property type="entry name" value="Ankyrin repeat"/>
    <property type="match status" value="1"/>
</dbReference>
<dbReference type="PANTHER" id="PTHR24171:SF8">
    <property type="entry name" value="BRCA1-ASSOCIATED RING DOMAIN PROTEIN 1"/>
    <property type="match status" value="1"/>
</dbReference>
<dbReference type="SMART" id="SM00248">
    <property type="entry name" value="ANK"/>
    <property type="match status" value="2"/>
</dbReference>
<dbReference type="InterPro" id="IPR002110">
    <property type="entry name" value="Ankyrin_rpt"/>
</dbReference>
<dbReference type="EMBL" id="CP151515">
    <property type="protein sequence ID" value="WZN66497.1"/>
    <property type="molecule type" value="Genomic_DNA"/>
</dbReference>
<keyword evidence="4" id="KW-0175">Coiled coil</keyword>
<dbReference type="GO" id="GO:0085020">
    <property type="term" value="P:protein K6-linked ubiquitination"/>
    <property type="evidence" value="ECO:0007669"/>
    <property type="project" value="TreeGrafter"/>
</dbReference>
<protein>
    <submittedName>
        <fullName evidence="6">ANK_REP_REGION domain-containing protein</fullName>
    </submittedName>
</protein>
<proteinExistence type="predicted"/>
<evidence type="ECO:0000256" key="2">
    <source>
        <dbReference type="ARBA" id="ARBA00023043"/>
    </source>
</evidence>
<dbReference type="AlphaFoldDB" id="A0AAX4PKP8"/>
<evidence type="ECO:0000256" key="3">
    <source>
        <dbReference type="PROSITE-ProRule" id="PRU00023"/>
    </source>
</evidence>
<dbReference type="Proteomes" id="UP001472866">
    <property type="component" value="Chromosome 15"/>
</dbReference>
<dbReference type="GO" id="GO:0004842">
    <property type="term" value="F:ubiquitin-protein transferase activity"/>
    <property type="evidence" value="ECO:0007669"/>
    <property type="project" value="TreeGrafter"/>
</dbReference>
<keyword evidence="7" id="KW-1185">Reference proteome</keyword>
<evidence type="ECO:0000313" key="7">
    <source>
        <dbReference type="Proteomes" id="UP001472866"/>
    </source>
</evidence>
<feature type="compositionally biased region" description="Low complexity" evidence="5">
    <location>
        <begin position="54"/>
        <end position="82"/>
    </location>
</feature>
<organism evidence="6 7">
    <name type="scientific">Chloropicon roscoffensis</name>
    <dbReference type="NCBI Taxonomy" id="1461544"/>
    <lineage>
        <taxon>Eukaryota</taxon>
        <taxon>Viridiplantae</taxon>
        <taxon>Chlorophyta</taxon>
        <taxon>Chloropicophyceae</taxon>
        <taxon>Chloropicales</taxon>
        <taxon>Chloropicaceae</taxon>
        <taxon>Chloropicon</taxon>
    </lineage>
</organism>
<accession>A0AAX4PKP8</accession>
<sequence>MRRATSKTTRPGAAGARSGLAKDAKKPAAGGLGVGLSLNMSVKGTSPVPKPKPAAKTSTTKAAGSGATKKKTTTTSTSSKTKTGLKKGTGLKKKVVKKKGPSEEELELQKKQNDAALVIQSSFRGFKTKKAEEEARKAREQMERDMEELRKQAWLAEIERQRKIDAERRKKMMEEAKRRKEEVSLRKKLLEMAYDGETEDLEKNWPRAKEIFGDHACAEVADGHGTTLLSEAAAGGATECLRWLLERGSHPNSLGEFARTPIWRSCFLGHADCVRELLEAGGDPRIASESGETAKNVASTDEIKQILEEWDVGKTEALAAAFERKAEERALEEQKQKEQMMEGLAGDVAEAEKENQQAQKILRNAHQEHEKRIFEYDTCVQEGKPQSLLDAALTSIKEAEHNLEQAKSRADVARETLQMCKLSLREKEMEMAGQEGAAGEAEEELGIYVEMKDLDDVLIKDVGDKVRSTGKAVCCIDISKQASVFLRYLDTNYVNCLSRNHMDADRLRRSIVGSVRYGKPLILDLMDVDIWESVCFDLELVKKGLVDMLLDGSILKEENYMSLVKESDGEEYHFTKFQDDRIAKFRLILLTAERFPTKEITDRTYNVRVVLKGQ</sequence>
<dbReference type="Pfam" id="PF12796">
    <property type="entry name" value="Ank_2"/>
    <property type="match status" value="1"/>
</dbReference>
<dbReference type="PROSITE" id="PS50088">
    <property type="entry name" value="ANK_REPEAT"/>
    <property type="match status" value="1"/>
</dbReference>